<evidence type="ECO:0000313" key="3">
    <source>
        <dbReference type="Proteomes" id="UP000031599"/>
    </source>
</evidence>
<dbReference type="AlphaFoldDB" id="A0A0C1Z458"/>
<gene>
    <name evidence="2" type="ORF">DB30_01451</name>
</gene>
<comment type="caution">
    <text evidence="2">The sequence shown here is derived from an EMBL/GenBank/DDBJ whole genome shotgun (WGS) entry which is preliminary data.</text>
</comment>
<evidence type="ECO:0000256" key="1">
    <source>
        <dbReference type="SAM" id="MobiDB-lite"/>
    </source>
</evidence>
<feature type="compositionally biased region" description="Polar residues" evidence="1">
    <location>
        <begin position="18"/>
        <end position="31"/>
    </location>
</feature>
<sequence>MAADQAKPTWLRWPRSRWPTTSRATSANSSGRRGGTKLGMTVGGRC</sequence>
<feature type="compositionally biased region" description="Gly residues" evidence="1">
    <location>
        <begin position="32"/>
        <end position="46"/>
    </location>
</feature>
<evidence type="ECO:0000313" key="2">
    <source>
        <dbReference type="EMBL" id="KIG12459.1"/>
    </source>
</evidence>
<accession>A0A0C1Z458</accession>
<dbReference type="Proteomes" id="UP000031599">
    <property type="component" value="Unassembled WGS sequence"/>
</dbReference>
<proteinExistence type="predicted"/>
<organism evidence="2 3">
    <name type="scientific">Enhygromyxa salina</name>
    <dbReference type="NCBI Taxonomy" id="215803"/>
    <lineage>
        <taxon>Bacteria</taxon>
        <taxon>Pseudomonadati</taxon>
        <taxon>Myxococcota</taxon>
        <taxon>Polyangia</taxon>
        <taxon>Nannocystales</taxon>
        <taxon>Nannocystaceae</taxon>
        <taxon>Enhygromyxa</taxon>
    </lineage>
</organism>
<protein>
    <submittedName>
        <fullName evidence="2">Uncharacterized protein</fullName>
    </submittedName>
</protein>
<dbReference type="EMBL" id="JMCC02000130">
    <property type="protein sequence ID" value="KIG12459.1"/>
    <property type="molecule type" value="Genomic_DNA"/>
</dbReference>
<reference evidence="2 3" key="1">
    <citation type="submission" date="2014-12" db="EMBL/GenBank/DDBJ databases">
        <title>Genome assembly of Enhygromyxa salina DSM 15201.</title>
        <authorList>
            <person name="Sharma G."/>
            <person name="Subramanian S."/>
        </authorList>
    </citation>
    <scope>NUCLEOTIDE SEQUENCE [LARGE SCALE GENOMIC DNA]</scope>
    <source>
        <strain evidence="2 3">DSM 15201</strain>
    </source>
</reference>
<feature type="region of interest" description="Disordered" evidence="1">
    <location>
        <begin position="1"/>
        <end position="46"/>
    </location>
</feature>
<name>A0A0C1Z458_9BACT</name>